<dbReference type="GO" id="GO:0005856">
    <property type="term" value="C:cytoskeleton"/>
    <property type="evidence" value="ECO:0007669"/>
    <property type="project" value="UniProtKB-SubCell"/>
</dbReference>
<dbReference type="PANTHER" id="PTHR21490">
    <property type="entry name" value="ENKURIN-RELATED"/>
    <property type="match status" value="1"/>
</dbReference>
<dbReference type="GO" id="GO:0005516">
    <property type="term" value="F:calmodulin binding"/>
    <property type="evidence" value="ECO:0007669"/>
    <property type="project" value="TreeGrafter"/>
</dbReference>
<proteinExistence type="predicted"/>
<feature type="domain" description="Enkurin" evidence="7">
    <location>
        <begin position="171"/>
        <end position="265"/>
    </location>
</feature>
<evidence type="ECO:0000256" key="1">
    <source>
        <dbReference type="ARBA" id="ARBA00004138"/>
    </source>
</evidence>
<accession>A0A8S1N4P7</accession>
<keyword evidence="4" id="KW-0206">Cytoskeleton</keyword>
<evidence type="ECO:0000313" key="9">
    <source>
        <dbReference type="Proteomes" id="UP000688137"/>
    </source>
</evidence>
<dbReference type="Pfam" id="PF13864">
    <property type="entry name" value="Enkurin"/>
    <property type="match status" value="1"/>
</dbReference>
<reference evidence="8" key="1">
    <citation type="submission" date="2021-01" db="EMBL/GenBank/DDBJ databases">
        <authorList>
            <consortium name="Genoscope - CEA"/>
            <person name="William W."/>
        </authorList>
    </citation>
    <scope>NUCLEOTIDE SEQUENCE</scope>
</reference>
<evidence type="ECO:0000256" key="3">
    <source>
        <dbReference type="ARBA" id="ARBA00022490"/>
    </source>
</evidence>
<keyword evidence="6" id="KW-0175">Coiled coil</keyword>
<evidence type="ECO:0000256" key="5">
    <source>
        <dbReference type="ARBA" id="ARBA00023273"/>
    </source>
</evidence>
<dbReference type="PROSITE" id="PS51665">
    <property type="entry name" value="ENKURIN"/>
    <property type="match status" value="1"/>
</dbReference>
<protein>
    <recommendedName>
        <fullName evidence="7">Enkurin domain-containing protein</fullName>
    </recommendedName>
</protein>
<dbReference type="EMBL" id="CAJJDM010000082">
    <property type="protein sequence ID" value="CAD8087748.1"/>
    <property type="molecule type" value="Genomic_DNA"/>
</dbReference>
<gene>
    <name evidence="8" type="ORF">PPRIM_AZ9-3.1.T0790104</name>
</gene>
<evidence type="ECO:0000256" key="6">
    <source>
        <dbReference type="SAM" id="Coils"/>
    </source>
</evidence>
<dbReference type="InterPro" id="IPR052102">
    <property type="entry name" value="Enkurin_domain-protein"/>
</dbReference>
<dbReference type="InterPro" id="IPR027012">
    <property type="entry name" value="Enkurin_dom"/>
</dbReference>
<evidence type="ECO:0000313" key="8">
    <source>
        <dbReference type="EMBL" id="CAD8087748.1"/>
    </source>
</evidence>
<comment type="subcellular location">
    <subcellularLocation>
        <location evidence="1">Cell projection</location>
        <location evidence="1">Cilium</location>
    </subcellularLocation>
    <subcellularLocation>
        <location evidence="2">Cytoplasm</location>
        <location evidence="2">Cytoskeleton</location>
    </subcellularLocation>
</comment>
<dbReference type="PANTHER" id="PTHR21490:SF0">
    <property type="entry name" value="ENKURIN"/>
    <property type="match status" value="1"/>
</dbReference>
<evidence type="ECO:0000256" key="2">
    <source>
        <dbReference type="ARBA" id="ARBA00004245"/>
    </source>
</evidence>
<dbReference type="OMA" id="NSLDIWA"/>
<dbReference type="Proteomes" id="UP000688137">
    <property type="component" value="Unassembled WGS sequence"/>
</dbReference>
<evidence type="ECO:0000256" key="4">
    <source>
        <dbReference type="ARBA" id="ARBA00023212"/>
    </source>
</evidence>
<sequence>MQESIYNLIPKEKTPPKKITKLYKSTIPGTIAPTGSTFGTQSLIIPVTNINGSYVIQQNRYRSESGILGKSKNQKLEPIKHKHMGNNSLDIWAEKGSIHRSIDLGHQHSDTKPQIPKLDDKPIMGLKQNKNFIATNAIDVILANPKRKQQEPDWTKKSNYGKVPTYLTQIKDTLKEQFYEEQYKKQLEQQEQDNKLQQMPEEELEQIRQGLKKKYDELNYQYQQQTHCRVFGTIGVKRRKENYEKELIQLEQDIEKLNKKYIFVQH</sequence>
<evidence type="ECO:0000259" key="7">
    <source>
        <dbReference type="PROSITE" id="PS51665"/>
    </source>
</evidence>
<keyword evidence="9" id="KW-1185">Reference proteome</keyword>
<keyword evidence="5" id="KW-0966">Cell projection</keyword>
<dbReference type="AlphaFoldDB" id="A0A8S1N4P7"/>
<comment type="caution">
    <text evidence="8">The sequence shown here is derived from an EMBL/GenBank/DDBJ whole genome shotgun (WGS) entry which is preliminary data.</text>
</comment>
<organism evidence="8 9">
    <name type="scientific">Paramecium primaurelia</name>
    <dbReference type="NCBI Taxonomy" id="5886"/>
    <lineage>
        <taxon>Eukaryota</taxon>
        <taxon>Sar</taxon>
        <taxon>Alveolata</taxon>
        <taxon>Ciliophora</taxon>
        <taxon>Intramacronucleata</taxon>
        <taxon>Oligohymenophorea</taxon>
        <taxon>Peniculida</taxon>
        <taxon>Parameciidae</taxon>
        <taxon>Paramecium</taxon>
    </lineage>
</organism>
<keyword evidence="3" id="KW-0963">Cytoplasm</keyword>
<name>A0A8S1N4P7_PARPR</name>
<dbReference type="GO" id="GO:0005929">
    <property type="term" value="C:cilium"/>
    <property type="evidence" value="ECO:0007669"/>
    <property type="project" value="UniProtKB-SubCell"/>
</dbReference>
<feature type="coiled-coil region" evidence="6">
    <location>
        <begin position="201"/>
        <end position="260"/>
    </location>
</feature>